<dbReference type="PANTHER" id="PTHR41791:SF1">
    <property type="entry name" value="SSL7039 PROTEIN"/>
    <property type="match status" value="1"/>
</dbReference>
<reference evidence="1 2" key="1">
    <citation type="journal article" date="2022" name="J. Am. Chem. Soc.">
        <title>Biosynthesis of Guanitoxin Enables Global Environmental Detection in Freshwater Cyanobacteria.</title>
        <authorList>
            <person name="Lima S.T."/>
            <person name="Fallon T.R."/>
            <person name="Cordoza J.L."/>
            <person name="Chekan J.R."/>
            <person name="Delbaje E."/>
            <person name="Hopiavuori A.R."/>
            <person name="Alvarenga D.O."/>
            <person name="Wood S.M."/>
            <person name="Luhavaya H."/>
            <person name="Baumgartner J.T."/>
            <person name="Dorr F.A."/>
            <person name="Etchegaray A."/>
            <person name="Pinto E."/>
            <person name="McKinnie S.M.K."/>
            <person name="Fiore M.F."/>
            <person name="Moore B.S."/>
        </authorList>
    </citation>
    <scope>NUCLEOTIDE SEQUENCE [LARGE SCALE GENOMIC DNA]</scope>
    <source>
        <strain evidence="1 2">ITEP-024</strain>
    </source>
</reference>
<evidence type="ECO:0000313" key="1">
    <source>
        <dbReference type="EMBL" id="QYX30836.1"/>
    </source>
</evidence>
<keyword evidence="2" id="KW-1185">Reference proteome</keyword>
<dbReference type="PANTHER" id="PTHR41791">
    <property type="entry name" value="SSL7039 PROTEIN"/>
    <property type="match status" value="1"/>
</dbReference>
<dbReference type="InterPro" id="IPR014056">
    <property type="entry name" value="TypeIITA-like_toxin_pred"/>
</dbReference>
<dbReference type="EMBL" id="CP080598">
    <property type="protein sequence ID" value="QYX30836.1"/>
    <property type="molecule type" value="Genomic_DNA"/>
</dbReference>
<protein>
    <submittedName>
        <fullName evidence="1">Type II toxin-antitoxin system RelE/ParE family toxin</fullName>
    </submittedName>
</protein>
<proteinExistence type="predicted"/>
<sequence>MEAQAREIKNYLKIDGKSPFEDWYYSLRDRKARQKIQLRLDRVKLGNLGDYRSVGAGVFEFKIDYCPGYRVYFGQLGTTIVLLLCGGDKSTQEQDIAKAKEYWLDYEKRENTNQ</sequence>
<evidence type="ECO:0000313" key="2">
    <source>
        <dbReference type="Proteomes" id="UP000826540"/>
    </source>
</evidence>
<dbReference type="RefSeq" id="WP_220608968.1">
    <property type="nucleotide sequence ID" value="NZ_CP080598.1"/>
</dbReference>
<dbReference type="NCBIfam" id="TIGR02683">
    <property type="entry name" value="upstrm_HI1419"/>
    <property type="match status" value="1"/>
</dbReference>
<gene>
    <name evidence="1" type="ORF">K2F26_18500</name>
</gene>
<accession>A0ABX8WWM0</accession>
<dbReference type="Proteomes" id="UP000826540">
    <property type="component" value="Chromosome"/>
</dbReference>
<name>A0ABX8WWM0_9CYAN</name>
<organism evidence="1 2">
    <name type="scientific">Sphaerospermopsis torques-reginae ITEP-024</name>
    <dbReference type="NCBI Taxonomy" id="984208"/>
    <lineage>
        <taxon>Bacteria</taxon>
        <taxon>Bacillati</taxon>
        <taxon>Cyanobacteriota</taxon>
        <taxon>Cyanophyceae</taxon>
        <taxon>Nostocales</taxon>
        <taxon>Aphanizomenonaceae</taxon>
        <taxon>Sphaerospermopsis</taxon>
        <taxon>Sphaerospermopsis torques-reginae</taxon>
    </lineage>
</organism>
<dbReference type="PIRSF" id="PIRSF028744">
    <property type="entry name" value="Addict_mod_HI1419"/>
    <property type="match status" value="1"/>
</dbReference>